<dbReference type="EMBL" id="DTCK01000041">
    <property type="protein sequence ID" value="HGQ36369.1"/>
    <property type="molecule type" value="Genomic_DNA"/>
</dbReference>
<dbReference type="EMBL" id="DTBD01000057">
    <property type="protein sequence ID" value="HGQ64884.1"/>
    <property type="molecule type" value="Genomic_DNA"/>
</dbReference>
<dbReference type="SUPFAM" id="SSF54862">
    <property type="entry name" value="4Fe-4S ferredoxins"/>
    <property type="match status" value="1"/>
</dbReference>
<dbReference type="SUPFAM" id="SSF51971">
    <property type="entry name" value="Nucleotide-binding domain"/>
    <property type="match status" value="2"/>
</dbReference>
<proteinExistence type="predicted"/>
<feature type="domain" description="4Fe-4S ferredoxin-type" evidence="1">
    <location>
        <begin position="467"/>
        <end position="496"/>
    </location>
</feature>
<protein>
    <recommendedName>
        <fullName evidence="1">4Fe-4S ferredoxin-type domain-containing protein</fullName>
    </recommendedName>
</protein>
<dbReference type="PROSITE" id="PS00198">
    <property type="entry name" value="4FE4S_FER_1"/>
    <property type="match status" value="1"/>
</dbReference>
<dbReference type="NCBIfam" id="NF009409">
    <property type="entry name" value="PRK12770.1"/>
    <property type="match status" value="1"/>
</dbReference>
<dbReference type="Pfam" id="PF13247">
    <property type="entry name" value="Fer4_11"/>
    <property type="match status" value="1"/>
</dbReference>
<dbReference type="Gene3D" id="3.30.70.20">
    <property type="match status" value="2"/>
</dbReference>
<evidence type="ECO:0000259" key="1">
    <source>
        <dbReference type="PROSITE" id="PS51379"/>
    </source>
</evidence>
<dbReference type="GO" id="GO:0016491">
    <property type="term" value="F:oxidoreductase activity"/>
    <property type="evidence" value="ECO:0007669"/>
    <property type="project" value="InterPro"/>
</dbReference>
<gene>
    <name evidence="3" type="ORF">ENU08_06545</name>
    <name evidence="2" type="ORF">ENU41_06810</name>
</gene>
<dbReference type="Pfam" id="PF07992">
    <property type="entry name" value="Pyr_redox_2"/>
    <property type="match status" value="1"/>
</dbReference>
<comment type="caution">
    <text evidence="3">The sequence shown here is derived from an EMBL/GenBank/DDBJ whole genome shotgun (WGS) entry which is preliminary data.</text>
</comment>
<dbReference type="PRINTS" id="PR00411">
    <property type="entry name" value="PNDRDTASEI"/>
</dbReference>
<evidence type="ECO:0000313" key="3">
    <source>
        <dbReference type="EMBL" id="HGQ64884.1"/>
    </source>
</evidence>
<dbReference type="Gene3D" id="3.50.50.60">
    <property type="entry name" value="FAD/NAD(P)-binding domain"/>
    <property type="match status" value="2"/>
</dbReference>
<dbReference type="PRINTS" id="PR00368">
    <property type="entry name" value="FADPNR"/>
</dbReference>
<dbReference type="AlphaFoldDB" id="A0A7C4JK19"/>
<dbReference type="PROSITE" id="PS51379">
    <property type="entry name" value="4FE4S_FER_2"/>
    <property type="match status" value="1"/>
</dbReference>
<dbReference type="PANTHER" id="PTHR42783:SF3">
    <property type="entry name" value="GLUTAMATE SYNTHASE [NADPH] SMALL CHAIN-RELATED"/>
    <property type="match status" value="1"/>
</dbReference>
<accession>A0A7C4JK19</accession>
<dbReference type="InterPro" id="IPR017896">
    <property type="entry name" value="4Fe4S_Fe-S-bd"/>
</dbReference>
<dbReference type="CDD" id="cd04410">
    <property type="entry name" value="DMSOR_beta-like"/>
    <property type="match status" value="1"/>
</dbReference>
<dbReference type="InterPro" id="IPR023753">
    <property type="entry name" value="FAD/NAD-binding_dom"/>
</dbReference>
<sequence>MKFAFLCKEPLYTIKKRIAIIGAGPAGLAVTGYFACRGYEVDVYDKLPYPGGLMSFAIPRYRIPFEEILEGWKDLEQNFGVKFFLRTKVSVGEGHDEGDEFVEKKIDLTELSGKYDGIIVATGTWRSRYLRIEGENAKNVVTALNFLYKRRLAELGLAKNNYIGNFNKVVIIGAGLSAVDVAEECLLIGVKEIYLTYRRTIKEAPAGSYKIKELITRGVKWVDLVQPQKILVDNGYAKGVEFVKVELGSLDETGRPKPMPISGTEHIIEADMVILAVGETPSPPIYSGNLVKYLDSSGKLIVGNDYRIPNTNIFAVGDVVLGPSKVGLAIDHALKAAKIIDIALSGEKIRVEDILKKLRRVQKTAIELSTWNENMPKTLCGFLSKYVEVDLNACTSMAPFVRIFDYIRCIGCESCNAICGFVHDGKSYIKIKKTDEGLVIPTSCFHCVNAKCQASCKRDAIVRGDLGEIIIDIKKCNKCMDCLYACPIKAIRISRGEIVNCDLCFLLRKGGLKPACISMCPAKALIIVAKPS</sequence>
<name>A0A7C4JK19_9CREN</name>
<organism evidence="3">
    <name type="scientific">Ignisphaera aggregans</name>
    <dbReference type="NCBI Taxonomy" id="334771"/>
    <lineage>
        <taxon>Archaea</taxon>
        <taxon>Thermoproteota</taxon>
        <taxon>Thermoprotei</taxon>
        <taxon>Desulfurococcales</taxon>
        <taxon>Desulfurococcaceae</taxon>
        <taxon>Ignisphaera</taxon>
    </lineage>
</organism>
<dbReference type="PANTHER" id="PTHR42783">
    <property type="entry name" value="GLUTAMATE SYNTHASE [NADPH] SMALL CHAIN"/>
    <property type="match status" value="1"/>
</dbReference>
<evidence type="ECO:0000313" key="2">
    <source>
        <dbReference type="EMBL" id="HGQ36369.1"/>
    </source>
</evidence>
<dbReference type="InterPro" id="IPR036188">
    <property type="entry name" value="FAD/NAD-bd_sf"/>
</dbReference>
<dbReference type="InterPro" id="IPR017900">
    <property type="entry name" value="4Fe4S_Fe_S_CS"/>
</dbReference>
<reference evidence="3" key="1">
    <citation type="journal article" date="2020" name="mSystems">
        <title>Genome- and Community-Level Interaction Insights into Carbon Utilization and Element Cycling Functions of Hydrothermarchaeota in Hydrothermal Sediment.</title>
        <authorList>
            <person name="Zhou Z."/>
            <person name="Liu Y."/>
            <person name="Xu W."/>
            <person name="Pan J."/>
            <person name="Luo Z.H."/>
            <person name="Li M."/>
        </authorList>
    </citation>
    <scope>NUCLEOTIDE SEQUENCE [LARGE SCALE GENOMIC DNA]</scope>
    <source>
        <strain evidence="3">SpSt-637</strain>
        <strain evidence="2">SpSt-667</strain>
    </source>
</reference>